<evidence type="ECO:0000313" key="2">
    <source>
        <dbReference type="EMBL" id="VYT65315.1"/>
    </source>
</evidence>
<protein>
    <recommendedName>
        <fullName evidence="3">Carbohydrate-binding domain-containing protein</fullName>
    </recommendedName>
</protein>
<accession>A0A6N2YEN8</accession>
<dbReference type="AlphaFoldDB" id="A0A6N2YEN8"/>
<organism evidence="2">
    <name type="scientific">Eggerthella lenta</name>
    <name type="common">Eubacterium lentum</name>
    <dbReference type="NCBI Taxonomy" id="84112"/>
    <lineage>
        <taxon>Bacteria</taxon>
        <taxon>Bacillati</taxon>
        <taxon>Actinomycetota</taxon>
        <taxon>Coriobacteriia</taxon>
        <taxon>Eggerthellales</taxon>
        <taxon>Eggerthellaceae</taxon>
        <taxon>Eggerthella</taxon>
    </lineage>
</organism>
<feature type="region of interest" description="Disordered" evidence="1">
    <location>
        <begin position="693"/>
        <end position="737"/>
    </location>
</feature>
<dbReference type="EMBL" id="CACRTT010000002">
    <property type="protein sequence ID" value="VYT65315.1"/>
    <property type="molecule type" value="Genomic_DNA"/>
</dbReference>
<proteinExistence type="predicted"/>
<feature type="region of interest" description="Disordered" evidence="1">
    <location>
        <begin position="430"/>
        <end position="528"/>
    </location>
</feature>
<dbReference type="Pfam" id="PF14262">
    <property type="entry name" value="Cthe_2159"/>
    <property type="match status" value="2"/>
</dbReference>
<dbReference type="InterPro" id="IPR025584">
    <property type="entry name" value="Cthe_2159"/>
</dbReference>
<evidence type="ECO:0008006" key="3">
    <source>
        <dbReference type="Google" id="ProtNLM"/>
    </source>
</evidence>
<feature type="compositionally biased region" description="Gly residues" evidence="1">
    <location>
        <begin position="699"/>
        <end position="737"/>
    </location>
</feature>
<evidence type="ECO:0000256" key="1">
    <source>
        <dbReference type="SAM" id="MobiDB-lite"/>
    </source>
</evidence>
<reference evidence="2" key="1">
    <citation type="submission" date="2019-11" db="EMBL/GenBank/DDBJ databases">
        <authorList>
            <person name="Feng L."/>
        </authorList>
    </citation>
    <scope>NUCLEOTIDE SEQUENCE</scope>
    <source>
        <strain evidence="2">ElentaLFYP107</strain>
    </source>
</reference>
<gene>
    <name evidence="2" type="ORF">ELLFYP107_01204</name>
</gene>
<sequence>MEGAKAILLRLFRRARGAMPSRSDSPRCAVELAWWASPHAPGRKAVAVALSFVLVAGVGSLAGCSSDLGGGGSAAGVAVDGGEADSFGSASDSGEAASFAEVAAAFDASALDLDYSKRDTDASYDDASAVHIVLGGGSASVEGNGATVDGSTVTITAEGVYVVSGSLDDGQLAVEAPEDAKVQIVLAGATIHNEDGPAVYVKQADKCFITLADGTQNALTDGAEYVLEDGSDEPYATLFSRADLTLNGTGALTVTSAYRHAVCSKDDLVITGGTYVVNAVEDALRGRDCVKIADGDFTLIAGGDGIKSNKDTKATKGFVSIDGGTFVIEAGDDGIHAQTYLRIAGGDISIAAVDDALHSNLEGLLAGGALDIEAGDDAFHVETKLVIDDGTVNVKACYEGYEAEKLYINGGDTHIVASDDAINAAAADLGDDDADEAADASVEAPGSEDGALPGGMEAPEGAPDGMTPPDGVNGMDGEAPELPEGVETPDVMGGTPPSGAPQRNGEGANERELNGGAPDNAFAEGGAGGMGMGDENCLIQINGGYTVLDAQGDGVDSNGSVEIAGGVLLVCGPTSNGDGAFDYDLTATVTGGTVLMVGSNGMAQNFTSGEQPFAFATVSGSAGQNVAVVDSDGTVVASFTAAKQFGMVLATSPAFVEGGTYSLVIGGTVTGANADGYTDSGTVEGGSTTEIAASTTASGGMGGLGAGGGGMPAGQGGDVQRGMRGGAGSGFGGGAAA</sequence>
<name>A0A6N2YEN8_EGGLN</name>